<dbReference type="SUPFAM" id="SSF50129">
    <property type="entry name" value="GroES-like"/>
    <property type="match status" value="1"/>
</dbReference>
<dbReference type="Pfam" id="PF00107">
    <property type="entry name" value="ADH_zinc_N"/>
    <property type="match status" value="1"/>
</dbReference>
<keyword evidence="5" id="KW-1185">Reference proteome</keyword>
<dbReference type="Gene3D" id="3.90.180.10">
    <property type="entry name" value="Medium-chain alcohol dehydrogenases, catalytic domain"/>
    <property type="match status" value="2"/>
</dbReference>
<feature type="domain" description="Alcohol dehydrogenase-like C-terminal" evidence="2">
    <location>
        <begin position="146"/>
        <end position="243"/>
    </location>
</feature>
<dbReference type="GO" id="GO:0016628">
    <property type="term" value="F:oxidoreductase activity, acting on the CH-CH group of donors, NAD or NADP as acceptor"/>
    <property type="evidence" value="ECO:0007669"/>
    <property type="project" value="InterPro"/>
</dbReference>
<dbReference type="HOGENOM" id="CLU_026673_29_1_1"/>
<dbReference type="Gene3D" id="3.40.50.720">
    <property type="entry name" value="NAD(P)-binding Rossmann-like Domain"/>
    <property type="match status" value="2"/>
</dbReference>
<gene>
    <name evidence="4" type="ORF">EURHEDRAFT_546364</name>
</gene>
<protein>
    <submittedName>
        <fullName evidence="4">Putative oxidoreductase</fullName>
    </submittedName>
</protein>
<dbReference type="InterPro" id="IPR036291">
    <property type="entry name" value="NAD(P)-bd_dom_sf"/>
</dbReference>
<reference evidence="5" key="1">
    <citation type="journal article" date="2014" name="Nat. Commun.">
        <title>Genomic adaptations of the halophilic Dead Sea filamentous fungus Eurotium rubrum.</title>
        <authorList>
            <person name="Kis-Papo T."/>
            <person name="Weig A.R."/>
            <person name="Riley R."/>
            <person name="Persoh D."/>
            <person name="Salamov A."/>
            <person name="Sun H."/>
            <person name="Lipzen A."/>
            <person name="Wasser S.P."/>
            <person name="Rambold G."/>
            <person name="Grigoriev I.V."/>
            <person name="Nevo E."/>
        </authorList>
    </citation>
    <scope>NUCLEOTIDE SEQUENCE [LARGE SCALE GENOMIC DNA]</scope>
    <source>
        <strain evidence="5">CBS 135680</strain>
    </source>
</reference>
<dbReference type="PANTHER" id="PTHR43205:SF7">
    <property type="entry name" value="PROSTAGLANDIN REDUCTASE 1"/>
    <property type="match status" value="1"/>
</dbReference>
<accession>A0A017S3R0</accession>
<dbReference type="InterPro" id="IPR013149">
    <property type="entry name" value="ADH-like_C"/>
</dbReference>
<dbReference type="OrthoDB" id="809632at2759"/>
<organism evidence="4 5">
    <name type="scientific">Aspergillus ruber (strain CBS 135680)</name>
    <dbReference type="NCBI Taxonomy" id="1388766"/>
    <lineage>
        <taxon>Eukaryota</taxon>
        <taxon>Fungi</taxon>
        <taxon>Dikarya</taxon>
        <taxon>Ascomycota</taxon>
        <taxon>Pezizomycotina</taxon>
        <taxon>Eurotiomycetes</taxon>
        <taxon>Eurotiomycetidae</taxon>
        <taxon>Eurotiales</taxon>
        <taxon>Aspergillaceae</taxon>
        <taxon>Aspergillus</taxon>
        <taxon>Aspergillus subgen. Aspergillus</taxon>
    </lineage>
</organism>
<dbReference type="InterPro" id="IPR011032">
    <property type="entry name" value="GroES-like_sf"/>
</dbReference>
<dbReference type="AlphaFoldDB" id="A0A017S3R0"/>
<name>A0A017S3R0_ASPRC</name>
<evidence type="ECO:0000313" key="4">
    <source>
        <dbReference type="EMBL" id="EYE91552.1"/>
    </source>
</evidence>
<dbReference type="InterPro" id="IPR045010">
    <property type="entry name" value="MDR_fam"/>
</dbReference>
<dbReference type="SUPFAM" id="SSF51735">
    <property type="entry name" value="NAD(P)-binding Rossmann-fold domains"/>
    <property type="match status" value="1"/>
</dbReference>
<dbReference type="Proteomes" id="UP000019804">
    <property type="component" value="Unassembled WGS sequence"/>
</dbReference>
<feature type="domain" description="Oxidoreductase N-terminal" evidence="3">
    <location>
        <begin position="17"/>
        <end position="84"/>
    </location>
</feature>
<dbReference type="InterPro" id="IPR041694">
    <property type="entry name" value="ADH_N_2"/>
</dbReference>
<evidence type="ECO:0000259" key="2">
    <source>
        <dbReference type="Pfam" id="PF00107"/>
    </source>
</evidence>
<dbReference type="EMBL" id="KK088443">
    <property type="protein sequence ID" value="EYE91552.1"/>
    <property type="molecule type" value="Genomic_DNA"/>
</dbReference>
<proteinExistence type="predicted"/>
<dbReference type="RefSeq" id="XP_040635242.1">
    <property type="nucleotide sequence ID" value="XM_040787461.1"/>
</dbReference>
<keyword evidence="1" id="KW-0560">Oxidoreductase</keyword>
<dbReference type="GeneID" id="63702585"/>
<evidence type="ECO:0000256" key="1">
    <source>
        <dbReference type="ARBA" id="ARBA00023002"/>
    </source>
</evidence>
<evidence type="ECO:0000313" key="5">
    <source>
        <dbReference type="Proteomes" id="UP000019804"/>
    </source>
</evidence>
<sequence>MTARPQEFVARAYAPKNGLLIKSLYASFDPYIRAQIYSPPFHLNKPIDAFGIGKVLKPNNDSYKEDQLIIGEIPIQKYVTLVKNSAARIRSLGIPLGLEIRVFLCTLGMSCLTAYSFYETIKPKKDGTISFPLRVVPPSLVENVDSDEKVNYILTGLDFDAGFNYMNEEPSNTLARLAPQGLDIYHDNIGGEHLEATLDVMYDFGCAVVCGMVSDLDGAAYPINNLHNVIRRRLSIRGFIVSDPGFAHKYFLGHQRNMQRRIKEGFIRTLIHETVGIENAAEGLVGILQGKNKGKTLLKF</sequence>
<dbReference type="Pfam" id="PF16884">
    <property type="entry name" value="ADH_N_2"/>
    <property type="match status" value="1"/>
</dbReference>
<evidence type="ECO:0000259" key="3">
    <source>
        <dbReference type="Pfam" id="PF16884"/>
    </source>
</evidence>
<dbReference type="PANTHER" id="PTHR43205">
    <property type="entry name" value="PROSTAGLANDIN REDUCTASE"/>
    <property type="match status" value="1"/>
</dbReference>
<dbReference type="CDD" id="cd05288">
    <property type="entry name" value="PGDH"/>
    <property type="match status" value="1"/>
</dbReference>